<comment type="caution">
    <text evidence="2">The sequence shown here is derived from an EMBL/GenBank/DDBJ whole genome shotgun (WGS) entry which is preliminary data.</text>
</comment>
<dbReference type="EMBL" id="JBBPHU010000002">
    <property type="protein sequence ID" value="KAK7521527.1"/>
    <property type="molecule type" value="Genomic_DNA"/>
</dbReference>
<sequence length="83" mass="9024">MTSVCCAIRLWCVTLSALGSLVVPLLKRRVAAVEVAVAWSEKRCQSLVPWERSHCQSCRACWDCSGELCVAASLPGGFEDHDA</sequence>
<organism evidence="2 3">
    <name type="scientific">Phyllosticta citriasiana</name>
    <dbReference type="NCBI Taxonomy" id="595635"/>
    <lineage>
        <taxon>Eukaryota</taxon>
        <taxon>Fungi</taxon>
        <taxon>Dikarya</taxon>
        <taxon>Ascomycota</taxon>
        <taxon>Pezizomycotina</taxon>
        <taxon>Dothideomycetes</taxon>
        <taxon>Dothideomycetes incertae sedis</taxon>
        <taxon>Botryosphaeriales</taxon>
        <taxon>Phyllostictaceae</taxon>
        <taxon>Phyllosticta</taxon>
    </lineage>
</organism>
<evidence type="ECO:0000313" key="3">
    <source>
        <dbReference type="Proteomes" id="UP001363622"/>
    </source>
</evidence>
<name>A0ABR1KY81_9PEZI</name>
<feature type="signal peptide" evidence="1">
    <location>
        <begin position="1"/>
        <end position="32"/>
    </location>
</feature>
<feature type="chain" id="PRO_5045398135" description="Secreted protein" evidence="1">
    <location>
        <begin position="33"/>
        <end position="83"/>
    </location>
</feature>
<protein>
    <recommendedName>
        <fullName evidence="4">Secreted protein</fullName>
    </recommendedName>
</protein>
<evidence type="ECO:0008006" key="4">
    <source>
        <dbReference type="Google" id="ProtNLM"/>
    </source>
</evidence>
<evidence type="ECO:0000313" key="2">
    <source>
        <dbReference type="EMBL" id="KAK7521527.1"/>
    </source>
</evidence>
<accession>A0ABR1KY81</accession>
<evidence type="ECO:0000256" key="1">
    <source>
        <dbReference type="SAM" id="SignalP"/>
    </source>
</evidence>
<dbReference type="Proteomes" id="UP001363622">
    <property type="component" value="Unassembled WGS sequence"/>
</dbReference>
<reference evidence="2 3" key="1">
    <citation type="submission" date="2024-04" db="EMBL/GenBank/DDBJ databases">
        <title>Phyllosticta paracitricarpa is synonymous to the EU quarantine fungus P. citricarpa based on phylogenomic analyses.</title>
        <authorList>
            <consortium name="Lawrence Berkeley National Laboratory"/>
            <person name="Van Ingen-Buijs V.A."/>
            <person name="Van Westerhoven A.C."/>
            <person name="Haridas S."/>
            <person name="Skiadas P."/>
            <person name="Martin F."/>
            <person name="Groenewald J.Z."/>
            <person name="Crous P.W."/>
            <person name="Seidl M.F."/>
        </authorList>
    </citation>
    <scope>NUCLEOTIDE SEQUENCE [LARGE SCALE GENOMIC DNA]</scope>
    <source>
        <strain evidence="2 3">CBS 123371</strain>
    </source>
</reference>
<keyword evidence="1" id="KW-0732">Signal</keyword>
<proteinExistence type="predicted"/>
<keyword evidence="3" id="KW-1185">Reference proteome</keyword>
<gene>
    <name evidence="2" type="ORF">IWZ03DRAFT_368821</name>
</gene>